<feature type="transmembrane region" description="Helical" evidence="8">
    <location>
        <begin position="237"/>
        <end position="263"/>
    </location>
</feature>
<evidence type="ECO:0000313" key="10">
    <source>
        <dbReference type="EMBL" id="MWB78664.1"/>
    </source>
</evidence>
<feature type="domain" description="ABC transmembrane type-1" evidence="9">
    <location>
        <begin position="57"/>
        <end position="260"/>
    </location>
</feature>
<dbReference type="Pfam" id="PF00528">
    <property type="entry name" value="BPD_transp_1"/>
    <property type="match status" value="1"/>
</dbReference>
<keyword evidence="3 8" id="KW-0813">Transport</keyword>
<evidence type="ECO:0000256" key="4">
    <source>
        <dbReference type="ARBA" id="ARBA00022475"/>
    </source>
</evidence>
<keyword evidence="11" id="KW-1185">Reference proteome</keyword>
<keyword evidence="6 8" id="KW-1133">Transmembrane helix</keyword>
<dbReference type="AlphaFoldDB" id="A0A844W7D4"/>
<keyword evidence="5 8" id="KW-0812">Transmembrane</keyword>
<feature type="transmembrane region" description="Helical" evidence="8">
    <location>
        <begin position="88"/>
        <end position="110"/>
    </location>
</feature>
<evidence type="ECO:0000256" key="1">
    <source>
        <dbReference type="ARBA" id="ARBA00004651"/>
    </source>
</evidence>
<dbReference type="SUPFAM" id="SSF161098">
    <property type="entry name" value="MetI-like"/>
    <property type="match status" value="1"/>
</dbReference>
<keyword evidence="7 8" id="KW-0472">Membrane</keyword>
<organism evidence="10 11">
    <name type="scientific">Pseudooceanicola pacificus</name>
    <dbReference type="NCBI Taxonomy" id="2676438"/>
    <lineage>
        <taxon>Bacteria</taxon>
        <taxon>Pseudomonadati</taxon>
        <taxon>Pseudomonadota</taxon>
        <taxon>Alphaproteobacteria</taxon>
        <taxon>Rhodobacterales</taxon>
        <taxon>Paracoccaceae</taxon>
        <taxon>Pseudooceanicola</taxon>
    </lineage>
</organism>
<feature type="transmembrane region" description="Helical" evidence="8">
    <location>
        <begin position="56"/>
        <end position="76"/>
    </location>
</feature>
<dbReference type="Proteomes" id="UP000443843">
    <property type="component" value="Unassembled WGS sequence"/>
</dbReference>
<dbReference type="Gene3D" id="1.10.3720.10">
    <property type="entry name" value="MetI-like"/>
    <property type="match status" value="1"/>
</dbReference>
<evidence type="ECO:0000256" key="8">
    <source>
        <dbReference type="RuleBase" id="RU363032"/>
    </source>
</evidence>
<protein>
    <submittedName>
        <fullName evidence="10">ABC transporter permease subunit</fullName>
    </submittedName>
</protein>
<gene>
    <name evidence="10" type="ORF">GLS40_11555</name>
</gene>
<evidence type="ECO:0000256" key="5">
    <source>
        <dbReference type="ARBA" id="ARBA00022692"/>
    </source>
</evidence>
<dbReference type="GO" id="GO:0055085">
    <property type="term" value="P:transmembrane transport"/>
    <property type="evidence" value="ECO:0007669"/>
    <property type="project" value="InterPro"/>
</dbReference>
<reference evidence="10 11" key="1">
    <citation type="submission" date="2019-11" db="EMBL/GenBank/DDBJ databases">
        <title>Pseudooceanicola pacifica sp. nov., isolated from deep-sea sediment of the Pacific Ocean.</title>
        <authorList>
            <person name="Lyu L."/>
        </authorList>
    </citation>
    <scope>NUCLEOTIDE SEQUENCE [LARGE SCALE GENOMIC DNA]</scope>
    <source>
        <strain evidence="10 11">216_PA32_1</strain>
    </source>
</reference>
<dbReference type="PROSITE" id="PS50928">
    <property type="entry name" value="ABC_TM1"/>
    <property type="match status" value="1"/>
</dbReference>
<evidence type="ECO:0000256" key="2">
    <source>
        <dbReference type="ARBA" id="ARBA00007069"/>
    </source>
</evidence>
<comment type="subcellular location">
    <subcellularLocation>
        <location evidence="1 8">Cell membrane</location>
        <topology evidence="1 8">Multi-pass membrane protein</topology>
    </subcellularLocation>
</comment>
<dbReference type="InterPro" id="IPR000515">
    <property type="entry name" value="MetI-like"/>
</dbReference>
<proteinExistence type="inferred from homology"/>
<name>A0A844W7D4_9RHOB</name>
<dbReference type="CDD" id="cd06261">
    <property type="entry name" value="TM_PBP2"/>
    <property type="match status" value="1"/>
</dbReference>
<dbReference type="GO" id="GO:0005886">
    <property type="term" value="C:plasma membrane"/>
    <property type="evidence" value="ECO:0007669"/>
    <property type="project" value="UniProtKB-SubCell"/>
</dbReference>
<keyword evidence="4" id="KW-1003">Cell membrane</keyword>
<feature type="transmembrane region" description="Helical" evidence="8">
    <location>
        <begin position="184"/>
        <end position="217"/>
    </location>
</feature>
<evidence type="ECO:0000256" key="7">
    <source>
        <dbReference type="ARBA" id="ARBA00023136"/>
    </source>
</evidence>
<evidence type="ECO:0000259" key="9">
    <source>
        <dbReference type="PROSITE" id="PS50928"/>
    </source>
</evidence>
<dbReference type="PANTHER" id="PTHR42929">
    <property type="entry name" value="INNER MEMBRANE ABC TRANSPORTER PERMEASE PROTEIN YDCU-RELATED-RELATED"/>
    <property type="match status" value="1"/>
</dbReference>
<sequence length="276" mass="29888">MTFGRASLLLMLPCIGLLIGLVTGISSLVGQAMTGEEGSSLTYLREFVERPELIRIFFYTHQIAAITTVICVAIAYPLAAFMARRPRLIYLILILMPLMVSIVVRTYGWIVILGPRGLINTALMDIGLIERPLRLMFNTGGVVLGLVHVFIPFAVLSILAVYVKIETSLSEAAAALGARPGQVFTRVVLPLSIPGVMTAATIVYLLSLGAIVTPLLLGGQRQTMLGTMIYNQMLVFFNYPAAAASALVLTISAAIAVIPFQLVDRWATRKMPGHRS</sequence>
<evidence type="ECO:0000256" key="3">
    <source>
        <dbReference type="ARBA" id="ARBA00022448"/>
    </source>
</evidence>
<dbReference type="InterPro" id="IPR035906">
    <property type="entry name" value="MetI-like_sf"/>
</dbReference>
<dbReference type="EMBL" id="WNXQ01000006">
    <property type="protein sequence ID" value="MWB78664.1"/>
    <property type="molecule type" value="Genomic_DNA"/>
</dbReference>
<comment type="caution">
    <text evidence="10">The sequence shown here is derived from an EMBL/GenBank/DDBJ whole genome shotgun (WGS) entry which is preliminary data.</text>
</comment>
<evidence type="ECO:0000256" key="6">
    <source>
        <dbReference type="ARBA" id="ARBA00022989"/>
    </source>
</evidence>
<evidence type="ECO:0000313" key="11">
    <source>
        <dbReference type="Proteomes" id="UP000443843"/>
    </source>
</evidence>
<dbReference type="PANTHER" id="PTHR42929:SF5">
    <property type="entry name" value="ABC TRANSPORTER PERMEASE PROTEIN"/>
    <property type="match status" value="1"/>
</dbReference>
<dbReference type="RefSeq" id="WP_160382883.1">
    <property type="nucleotide sequence ID" value="NZ_WNXQ01000006.1"/>
</dbReference>
<accession>A0A844W7D4</accession>
<comment type="similarity">
    <text evidence="2">Belongs to the binding-protein-dependent transport system permease family. CysTW subfamily.</text>
</comment>
<feature type="transmembrane region" description="Helical" evidence="8">
    <location>
        <begin position="142"/>
        <end position="163"/>
    </location>
</feature>